<reference evidence="2 3" key="1">
    <citation type="submission" date="2024-11" db="EMBL/GenBank/DDBJ databases">
        <title>A near-complete genome assembly of Cinchona calisaya.</title>
        <authorList>
            <person name="Lian D.C."/>
            <person name="Zhao X.W."/>
            <person name="Wei L."/>
        </authorList>
    </citation>
    <scope>NUCLEOTIDE SEQUENCE [LARGE SCALE GENOMIC DNA]</scope>
    <source>
        <tissue evidence="2">Nenye</tissue>
    </source>
</reference>
<dbReference type="AlphaFoldDB" id="A0ABD2YVJ5"/>
<sequence>MHSILEDTEFGSFTAQSYSKMQKVSNLWELIRGKGGGQKIGVRGSPSSSAPSATGKSSPTNTITRVERGSMTVVAAPRPPAP</sequence>
<evidence type="ECO:0000313" key="2">
    <source>
        <dbReference type="EMBL" id="KAL3510889.1"/>
    </source>
</evidence>
<comment type="caution">
    <text evidence="2">The sequence shown here is derived from an EMBL/GenBank/DDBJ whole genome shotgun (WGS) entry which is preliminary data.</text>
</comment>
<protein>
    <submittedName>
        <fullName evidence="2">Uncharacterized protein</fullName>
    </submittedName>
</protein>
<name>A0ABD2YVJ5_9GENT</name>
<evidence type="ECO:0000313" key="3">
    <source>
        <dbReference type="Proteomes" id="UP001630127"/>
    </source>
</evidence>
<dbReference type="Proteomes" id="UP001630127">
    <property type="component" value="Unassembled WGS sequence"/>
</dbReference>
<accession>A0ABD2YVJ5</accession>
<keyword evidence="3" id="KW-1185">Reference proteome</keyword>
<evidence type="ECO:0000256" key="1">
    <source>
        <dbReference type="SAM" id="MobiDB-lite"/>
    </source>
</evidence>
<gene>
    <name evidence="2" type="ORF">ACH5RR_030290</name>
</gene>
<feature type="region of interest" description="Disordered" evidence="1">
    <location>
        <begin position="35"/>
        <end position="82"/>
    </location>
</feature>
<dbReference type="EMBL" id="JBJUIK010000012">
    <property type="protein sequence ID" value="KAL3510889.1"/>
    <property type="molecule type" value="Genomic_DNA"/>
</dbReference>
<feature type="compositionally biased region" description="Low complexity" evidence="1">
    <location>
        <begin position="40"/>
        <end position="60"/>
    </location>
</feature>
<organism evidence="2 3">
    <name type="scientific">Cinchona calisaya</name>
    <dbReference type="NCBI Taxonomy" id="153742"/>
    <lineage>
        <taxon>Eukaryota</taxon>
        <taxon>Viridiplantae</taxon>
        <taxon>Streptophyta</taxon>
        <taxon>Embryophyta</taxon>
        <taxon>Tracheophyta</taxon>
        <taxon>Spermatophyta</taxon>
        <taxon>Magnoliopsida</taxon>
        <taxon>eudicotyledons</taxon>
        <taxon>Gunneridae</taxon>
        <taxon>Pentapetalae</taxon>
        <taxon>asterids</taxon>
        <taxon>lamiids</taxon>
        <taxon>Gentianales</taxon>
        <taxon>Rubiaceae</taxon>
        <taxon>Cinchonoideae</taxon>
        <taxon>Cinchoneae</taxon>
        <taxon>Cinchona</taxon>
    </lineage>
</organism>
<proteinExistence type="predicted"/>